<keyword evidence="9 16" id="KW-0133">Cell shape</keyword>
<evidence type="ECO:0000256" key="5">
    <source>
        <dbReference type="ARBA" id="ARBA00022645"/>
    </source>
</evidence>
<keyword evidence="4 16" id="KW-0132">Cell division</keyword>
<keyword evidence="5 16" id="KW-0121">Carboxypeptidase</keyword>
<dbReference type="EMBL" id="CP011412">
    <property type="protein sequence ID" value="AKH20543.1"/>
    <property type="molecule type" value="Genomic_DNA"/>
</dbReference>
<dbReference type="GO" id="GO:0043093">
    <property type="term" value="P:FtsZ-dependent cytokinesis"/>
    <property type="evidence" value="ECO:0007669"/>
    <property type="project" value="UniProtKB-UniRule"/>
</dbReference>
<feature type="domain" description="Penicillin-binding protein dimerisation" evidence="18">
    <location>
        <begin position="70"/>
        <end position="221"/>
    </location>
</feature>
<dbReference type="InterPro" id="IPR050515">
    <property type="entry name" value="Beta-lactam/transpept"/>
</dbReference>
<accession>A0A0F7K0K4</accession>
<reference evidence="19 20" key="1">
    <citation type="journal article" date="2015" name="Genome Announc.">
        <title>Complete Genome Sequence of Sedimenticola thiotaurini Strain SIP-G1, a Polyphosphate- and Polyhydroxyalkanoate-Accumulating Sulfur-Oxidizing Gammaproteobacterium Isolated from Salt Marsh Sediments.</title>
        <authorList>
            <person name="Flood B.E."/>
            <person name="Jones D.S."/>
            <person name="Bailey J.V."/>
        </authorList>
    </citation>
    <scope>NUCLEOTIDE SEQUENCE [LARGE SCALE GENOMIC DNA]</scope>
    <source>
        <strain evidence="19 20">SIP-G1</strain>
    </source>
</reference>
<keyword evidence="20" id="KW-1185">Reference proteome</keyword>
<sequence>MSGKTRNRRQKNARRVEQALPSYRARRWTLLTLLSLSAALLVWRAVDQQIFETDFLQNEGQRRYLRVVEMPAHRGMIKDRFGAPVAISTPVDSVWANPRTLSPDRRILVPVAKILEMDLDHLRQLLARRSNRSFVYLKRRINPDRAERLMDYVEANDISGIGLQREYRRYYPDGEVFAHVVGFTNIDDQGQEGLELAYDEWLRGTAGRKRVIQDGRARAVKDVENILEPQAGKELITSIDRRLQFLAYRELKGAVRRNKAKSGSAVILDARNGEILAMVNQPAYNPNGSKSGKTGRFRNRAVTDVFEPGSTMKPFTIAAALESGRYSPGTVIDTTPGTFKVGRNLVRDHRNYGPIDLTHVILKSSNVGVSKIALDLPKDEFWGFFSRIGFGDPTSTGFPGEVSGQLAPYRRWAEIDQATLAFGYGLSVTTLQLARAYGVLASDGIRYPVSLLRQDEPVRGERVMRASTARAVRRMMEGVVSNEGTAPAAAVSGYRVAGKTGTAKKSISGGYADDRYISVFAGIAPSSDPRLVMVVMIDEPTAGKYYGGSVAAPVFSRVMTGALRLLNVAPDALNDSVVRLAGNGGGR</sequence>
<dbReference type="KEGG" id="seds:AAY24_09460"/>
<evidence type="ECO:0000256" key="1">
    <source>
        <dbReference type="ARBA" id="ARBA00004370"/>
    </source>
</evidence>
<dbReference type="GO" id="GO:0008360">
    <property type="term" value="P:regulation of cell shape"/>
    <property type="evidence" value="ECO:0007669"/>
    <property type="project" value="UniProtKB-KW"/>
</dbReference>
<dbReference type="GO" id="GO:0009252">
    <property type="term" value="P:peptidoglycan biosynthetic process"/>
    <property type="evidence" value="ECO:0007669"/>
    <property type="project" value="UniProtKB-UniRule"/>
</dbReference>
<keyword evidence="13 16" id="KW-0717">Septation</keyword>
<dbReference type="Proteomes" id="UP000034410">
    <property type="component" value="Chromosome"/>
</dbReference>
<keyword evidence="7 16" id="KW-0812">Transmembrane</keyword>
<comment type="subcellular location">
    <subcellularLocation>
        <location evidence="1">Membrane</location>
    </subcellularLocation>
</comment>
<evidence type="ECO:0000256" key="4">
    <source>
        <dbReference type="ARBA" id="ARBA00022618"/>
    </source>
</evidence>
<dbReference type="PATRIC" id="fig|1543721.4.peg.1964"/>
<comment type="catalytic activity">
    <reaction evidence="16">
        <text>Preferential cleavage: (Ac)2-L-Lys-D-Ala-|-D-Ala. Also transpeptidation of peptidyl-alanyl moieties that are N-acyl substituents of D-alanine.</text>
        <dbReference type="EC" id="3.4.16.4"/>
    </reaction>
</comment>
<dbReference type="AlphaFoldDB" id="A0A0F7K0K4"/>
<evidence type="ECO:0000313" key="20">
    <source>
        <dbReference type="Proteomes" id="UP000034410"/>
    </source>
</evidence>
<dbReference type="GO" id="GO:0071555">
    <property type="term" value="P:cell wall organization"/>
    <property type="evidence" value="ECO:0007669"/>
    <property type="project" value="UniProtKB-KW"/>
</dbReference>
<dbReference type="SUPFAM" id="SSF56519">
    <property type="entry name" value="Penicillin binding protein dimerisation domain"/>
    <property type="match status" value="1"/>
</dbReference>
<evidence type="ECO:0000256" key="10">
    <source>
        <dbReference type="ARBA" id="ARBA00022984"/>
    </source>
</evidence>
<evidence type="ECO:0000259" key="17">
    <source>
        <dbReference type="Pfam" id="PF00905"/>
    </source>
</evidence>
<gene>
    <name evidence="16" type="primary">ftsI</name>
    <name evidence="19" type="ORF">AAY24_09460</name>
</gene>
<evidence type="ECO:0000256" key="7">
    <source>
        <dbReference type="ARBA" id="ARBA00022692"/>
    </source>
</evidence>
<dbReference type="InterPro" id="IPR005311">
    <property type="entry name" value="PBP_dimer"/>
</dbReference>
<evidence type="ECO:0000256" key="12">
    <source>
        <dbReference type="ARBA" id="ARBA00023136"/>
    </source>
</evidence>
<organism evidence="19 20">
    <name type="scientific">Sedimenticola thiotaurini</name>
    <dbReference type="NCBI Taxonomy" id="1543721"/>
    <lineage>
        <taxon>Bacteria</taxon>
        <taxon>Pseudomonadati</taxon>
        <taxon>Pseudomonadota</taxon>
        <taxon>Gammaproteobacteria</taxon>
        <taxon>Chromatiales</taxon>
        <taxon>Sedimenticolaceae</taxon>
        <taxon>Sedimenticola</taxon>
    </lineage>
</organism>
<dbReference type="Gene3D" id="3.30.450.330">
    <property type="match status" value="1"/>
</dbReference>
<evidence type="ECO:0000259" key="18">
    <source>
        <dbReference type="Pfam" id="PF03717"/>
    </source>
</evidence>
<dbReference type="OrthoDB" id="9789078at2"/>
<dbReference type="Gene3D" id="3.40.710.10">
    <property type="entry name" value="DD-peptidase/beta-lactamase superfamily"/>
    <property type="match status" value="1"/>
</dbReference>
<evidence type="ECO:0000256" key="9">
    <source>
        <dbReference type="ARBA" id="ARBA00022960"/>
    </source>
</evidence>
<dbReference type="EC" id="3.4.16.4" evidence="16"/>
<keyword evidence="15 16" id="KW-0961">Cell wall biogenesis/degradation</keyword>
<evidence type="ECO:0000256" key="16">
    <source>
        <dbReference type="HAMAP-Rule" id="MF_02080"/>
    </source>
</evidence>
<dbReference type="Gene3D" id="3.90.1310.10">
    <property type="entry name" value="Penicillin-binding protein 2a (Domain 2)"/>
    <property type="match status" value="1"/>
</dbReference>
<comment type="pathway">
    <text evidence="16">Cell wall biogenesis; peptidoglycan biosynthesis.</text>
</comment>
<dbReference type="UniPathway" id="UPA00219"/>
<feature type="domain" description="Penicillin-binding protein transpeptidase" evidence="17">
    <location>
        <begin position="263"/>
        <end position="559"/>
    </location>
</feature>
<evidence type="ECO:0000256" key="13">
    <source>
        <dbReference type="ARBA" id="ARBA00023210"/>
    </source>
</evidence>
<comment type="similarity">
    <text evidence="16">Belongs to the transpeptidase family. FtsI subfamily.</text>
</comment>
<dbReference type="RefSeq" id="WP_046859476.1">
    <property type="nucleotide sequence ID" value="NZ_CP011412.1"/>
</dbReference>
<keyword evidence="10 16" id="KW-0573">Peptidoglycan synthesis</keyword>
<dbReference type="InterPro" id="IPR001460">
    <property type="entry name" value="PCN-bd_Tpept"/>
</dbReference>
<evidence type="ECO:0000256" key="14">
    <source>
        <dbReference type="ARBA" id="ARBA00023306"/>
    </source>
</evidence>
<keyword evidence="8 16" id="KW-0378">Hydrolase</keyword>
<name>A0A0F7K0K4_9GAMM</name>
<evidence type="ECO:0000256" key="6">
    <source>
        <dbReference type="ARBA" id="ARBA00022670"/>
    </source>
</evidence>
<dbReference type="GO" id="GO:0005886">
    <property type="term" value="C:plasma membrane"/>
    <property type="evidence" value="ECO:0007669"/>
    <property type="project" value="UniProtKB-UniRule"/>
</dbReference>
<dbReference type="HAMAP" id="MF_02080">
    <property type="entry name" value="FtsI_transpept"/>
    <property type="match status" value="1"/>
</dbReference>
<evidence type="ECO:0000313" key="19">
    <source>
        <dbReference type="EMBL" id="AKH20543.1"/>
    </source>
</evidence>
<evidence type="ECO:0000256" key="3">
    <source>
        <dbReference type="ARBA" id="ARBA00022519"/>
    </source>
</evidence>
<dbReference type="GO" id="GO:0008955">
    <property type="term" value="F:peptidoglycan glycosyltransferase activity"/>
    <property type="evidence" value="ECO:0007669"/>
    <property type="project" value="InterPro"/>
</dbReference>
<keyword evidence="6 16" id="KW-0645">Protease</keyword>
<dbReference type="Pfam" id="PF00905">
    <property type="entry name" value="Transpeptidase"/>
    <property type="match status" value="1"/>
</dbReference>
<evidence type="ECO:0000256" key="8">
    <source>
        <dbReference type="ARBA" id="ARBA00022801"/>
    </source>
</evidence>
<dbReference type="InterPro" id="IPR036138">
    <property type="entry name" value="PBP_dimer_sf"/>
</dbReference>
<keyword evidence="3 16" id="KW-0997">Cell inner membrane</keyword>
<keyword evidence="2 16" id="KW-1003">Cell membrane</keyword>
<comment type="function">
    <text evidence="16">Catalyzes cross-linking of the peptidoglycan cell wall at the division septum.</text>
</comment>
<keyword evidence="12 16" id="KW-0472">Membrane</keyword>
<dbReference type="InterPro" id="IPR012338">
    <property type="entry name" value="Beta-lactam/transpept-like"/>
</dbReference>
<keyword evidence="14 16" id="KW-0131">Cell cycle</keyword>
<dbReference type="InterPro" id="IPR037532">
    <property type="entry name" value="FtsI_transpept"/>
</dbReference>
<evidence type="ECO:0000256" key="2">
    <source>
        <dbReference type="ARBA" id="ARBA00022475"/>
    </source>
</evidence>
<keyword evidence="11 16" id="KW-1133">Transmembrane helix</keyword>
<dbReference type="Pfam" id="PF03717">
    <property type="entry name" value="PBP_dimer"/>
    <property type="match status" value="1"/>
</dbReference>
<protein>
    <recommendedName>
        <fullName evidence="16">Peptidoglycan D,D-transpeptidase FtsI</fullName>
        <ecNumber evidence="16">3.4.16.4</ecNumber>
    </recommendedName>
    <alternativeName>
        <fullName evidence="16">Penicillin-binding protein 3</fullName>
        <shortName evidence="16">PBP-3</shortName>
    </alternativeName>
</protein>
<feature type="active site" description="Acyl-ester intermediate" evidence="16">
    <location>
        <position position="310"/>
    </location>
</feature>
<dbReference type="GO" id="GO:0006508">
    <property type="term" value="P:proteolysis"/>
    <property type="evidence" value="ECO:0007669"/>
    <property type="project" value="UniProtKB-KW"/>
</dbReference>
<dbReference type="PANTHER" id="PTHR30627:SF1">
    <property type="entry name" value="PEPTIDOGLYCAN D,D-TRANSPEPTIDASE FTSI"/>
    <property type="match status" value="1"/>
</dbReference>
<dbReference type="GO" id="GO:0009002">
    <property type="term" value="F:serine-type D-Ala-D-Ala carboxypeptidase activity"/>
    <property type="evidence" value="ECO:0007669"/>
    <property type="project" value="UniProtKB-UniRule"/>
</dbReference>
<dbReference type="SUPFAM" id="SSF56601">
    <property type="entry name" value="beta-lactamase/transpeptidase-like"/>
    <property type="match status" value="1"/>
</dbReference>
<dbReference type="GO" id="GO:0000917">
    <property type="term" value="P:division septum assembly"/>
    <property type="evidence" value="ECO:0007669"/>
    <property type="project" value="UniProtKB-KW"/>
</dbReference>
<evidence type="ECO:0000256" key="15">
    <source>
        <dbReference type="ARBA" id="ARBA00023316"/>
    </source>
</evidence>
<dbReference type="GO" id="GO:0008658">
    <property type="term" value="F:penicillin binding"/>
    <property type="evidence" value="ECO:0007669"/>
    <property type="project" value="InterPro"/>
</dbReference>
<dbReference type="PANTHER" id="PTHR30627">
    <property type="entry name" value="PEPTIDOGLYCAN D,D-TRANSPEPTIDASE"/>
    <property type="match status" value="1"/>
</dbReference>
<evidence type="ECO:0000256" key="11">
    <source>
        <dbReference type="ARBA" id="ARBA00022989"/>
    </source>
</evidence>
<proteinExistence type="inferred from homology"/>